<name>A0AAD5CCX8_AMBAR</name>
<dbReference type="GO" id="GO:0022625">
    <property type="term" value="C:cytosolic large ribosomal subunit"/>
    <property type="evidence" value="ECO:0007669"/>
    <property type="project" value="TreeGrafter"/>
</dbReference>
<proteinExistence type="predicted"/>
<dbReference type="PANTHER" id="PTHR10768">
    <property type="entry name" value="60S RIBOSOMAL PROTEIN L37"/>
    <property type="match status" value="1"/>
</dbReference>
<gene>
    <name evidence="4" type="ORF">M8C21_003644</name>
</gene>
<dbReference type="Gene3D" id="2.20.25.30">
    <property type="match status" value="1"/>
</dbReference>
<dbReference type="Proteomes" id="UP001206925">
    <property type="component" value="Unassembled WGS sequence"/>
</dbReference>
<evidence type="ECO:0000313" key="4">
    <source>
        <dbReference type="EMBL" id="KAI7739621.1"/>
    </source>
</evidence>
<dbReference type="EMBL" id="JAMZMK010008599">
    <property type="protein sequence ID" value="KAI7739621.1"/>
    <property type="molecule type" value="Genomic_DNA"/>
</dbReference>
<dbReference type="InterPro" id="IPR011331">
    <property type="entry name" value="Ribosomal_eL37/eL43"/>
</dbReference>
<keyword evidence="1" id="KW-0689">Ribosomal protein</keyword>
<dbReference type="GO" id="GO:0003723">
    <property type="term" value="F:RNA binding"/>
    <property type="evidence" value="ECO:0007669"/>
    <property type="project" value="TreeGrafter"/>
</dbReference>
<organism evidence="4 5">
    <name type="scientific">Ambrosia artemisiifolia</name>
    <name type="common">Common ragweed</name>
    <dbReference type="NCBI Taxonomy" id="4212"/>
    <lineage>
        <taxon>Eukaryota</taxon>
        <taxon>Viridiplantae</taxon>
        <taxon>Streptophyta</taxon>
        <taxon>Embryophyta</taxon>
        <taxon>Tracheophyta</taxon>
        <taxon>Spermatophyta</taxon>
        <taxon>Magnoliopsida</taxon>
        <taxon>eudicotyledons</taxon>
        <taxon>Gunneridae</taxon>
        <taxon>Pentapetalae</taxon>
        <taxon>asterids</taxon>
        <taxon>campanulids</taxon>
        <taxon>Asterales</taxon>
        <taxon>Asteraceae</taxon>
        <taxon>Asteroideae</taxon>
        <taxon>Heliantheae alliance</taxon>
        <taxon>Heliantheae</taxon>
        <taxon>Ambrosia</taxon>
    </lineage>
</organism>
<keyword evidence="2" id="KW-0687">Ribonucleoprotein</keyword>
<accession>A0AAD5CCX8</accession>
<dbReference type="GO" id="GO:0006412">
    <property type="term" value="P:translation"/>
    <property type="evidence" value="ECO:0007669"/>
    <property type="project" value="InterPro"/>
</dbReference>
<evidence type="ECO:0000256" key="2">
    <source>
        <dbReference type="ARBA" id="ARBA00023274"/>
    </source>
</evidence>
<evidence type="ECO:0000256" key="1">
    <source>
        <dbReference type="ARBA" id="ARBA00022980"/>
    </source>
</evidence>
<feature type="region of interest" description="Disordered" evidence="3">
    <location>
        <begin position="32"/>
        <end position="58"/>
    </location>
</feature>
<keyword evidence="5" id="KW-1185">Reference proteome</keyword>
<evidence type="ECO:0000313" key="5">
    <source>
        <dbReference type="Proteomes" id="UP001206925"/>
    </source>
</evidence>
<dbReference type="GO" id="GO:0003735">
    <property type="term" value="F:structural constituent of ribosome"/>
    <property type="evidence" value="ECO:0007669"/>
    <property type="project" value="InterPro"/>
</dbReference>
<dbReference type="PANTHER" id="PTHR10768:SF0">
    <property type="entry name" value="RIBOSOMAL PROTEIN L37"/>
    <property type="match status" value="1"/>
</dbReference>
<feature type="compositionally biased region" description="Polar residues" evidence="3">
    <location>
        <begin position="41"/>
        <end position="58"/>
    </location>
</feature>
<evidence type="ECO:0000256" key="3">
    <source>
        <dbReference type="SAM" id="MobiDB-lite"/>
    </source>
</evidence>
<dbReference type="AlphaFoldDB" id="A0AAD5CCX8"/>
<protein>
    <submittedName>
        <fullName evidence="4">Uncharacterized protein</fullName>
    </submittedName>
</protein>
<comment type="caution">
    <text evidence="4">The sequence shown here is derived from an EMBL/GenBank/DDBJ whole genome shotgun (WGS) entry which is preliminary data.</text>
</comment>
<sequence length="58" mass="6468">MKLDDWSEKAIRRKTIGSGRMRNLRNVPCRFKSSFREGTQAAPQNKTAAGSAKASDQN</sequence>
<reference evidence="4" key="1">
    <citation type="submission" date="2022-06" db="EMBL/GenBank/DDBJ databases">
        <title>Uncovering the hologenomic basis of an extraordinary plant invasion.</title>
        <authorList>
            <person name="Bieker V.C."/>
            <person name="Martin M.D."/>
            <person name="Gilbert T."/>
            <person name="Hodgins K."/>
            <person name="Battlay P."/>
            <person name="Petersen B."/>
            <person name="Wilson J."/>
        </authorList>
    </citation>
    <scope>NUCLEOTIDE SEQUENCE</scope>
    <source>
        <strain evidence="4">AA19_3_7</strain>
        <tissue evidence="4">Leaf</tissue>
    </source>
</reference>